<dbReference type="PROSITE" id="PS50157">
    <property type="entry name" value="ZINC_FINGER_C2H2_2"/>
    <property type="match status" value="2"/>
</dbReference>
<keyword evidence="2" id="KW-0805">Transcription regulation</keyword>
<evidence type="ECO:0000256" key="1">
    <source>
        <dbReference type="ARBA" id="ARBA00004123"/>
    </source>
</evidence>
<keyword evidence="6" id="KW-0479">Metal-binding</keyword>
<feature type="region of interest" description="Disordered" evidence="7">
    <location>
        <begin position="70"/>
        <end position="105"/>
    </location>
</feature>
<feature type="domain" description="C2H2-type" evidence="8">
    <location>
        <begin position="363"/>
        <end position="391"/>
    </location>
</feature>
<dbReference type="Proteomes" id="UP000585474">
    <property type="component" value="Unassembled WGS sequence"/>
</dbReference>
<dbReference type="EMBL" id="BJWL01000473">
    <property type="protein sequence ID" value="GFS46784.1"/>
    <property type="molecule type" value="Genomic_DNA"/>
</dbReference>
<protein>
    <submittedName>
        <fullName evidence="10">Methyl-CPG-binding domain 8</fullName>
    </submittedName>
</protein>
<keyword evidence="5" id="KW-0539">Nucleus</keyword>
<dbReference type="PROSITE" id="PS50982">
    <property type="entry name" value="MBD"/>
    <property type="match status" value="1"/>
</dbReference>
<evidence type="ECO:0000313" key="11">
    <source>
        <dbReference type="Proteomes" id="UP000585474"/>
    </source>
</evidence>
<keyword evidence="11" id="KW-1185">Reference proteome</keyword>
<accession>A0A7J0E0U8</accession>
<keyword evidence="6" id="KW-0862">Zinc</keyword>
<dbReference type="Gene3D" id="3.30.160.60">
    <property type="entry name" value="Classic Zinc Finger"/>
    <property type="match status" value="1"/>
</dbReference>
<proteinExistence type="predicted"/>
<dbReference type="Gene3D" id="3.30.890.10">
    <property type="entry name" value="Methyl-cpg-binding Protein 2, Chain A"/>
    <property type="match status" value="1"/>
</dbReference>
<reference evidence="11" key="1">
    <citation type="submission" date="2019-07" db="EMBL/GenBank/DDBJ databases">
        <title>De Novo Assembly of kiwifruit Actinidia rufa.</title>
        <authorList>
            <person name="Sugita-Konishi S."/>
            <person name="Sato K."/>
            <person name="Mori E."/>
            <person name="Abe Y."/>
            <person name="Kisaki G."/>
            <person name="Hamano K."/>
            <person name="Suezawa K."/>
            <person name="Otani M."/>
            <person name="Fukuda T."/>
            <person name="Manabe T."/>
            <person name="Gomi K."/>
            <person name="Tabuchi M."/>
            <person name="Akimitsu K."/>
            <person name="Kataoka I."/>
        </authorList>
    </citation>
    <scope>NUCLEOTIDE SEQUENCE [LARGE SCALE GENOMIC DNA]</scope>
    <source>
        <strain evidence="11">cv. Fuchu</strain>
    </source>
</reference>
<comment type="subcellular location">
    <subcellularLocation>
        <location evidence="1">Nucleus</location>
    </subcellularLocation>
</comment>
<dbReference type="OrthoDB" id="1675150at2759"/>
<dbReference type="GO" id="GO:0008270">
    <property type="term" value="F:zinc ion binding"/>
    <property type="evidence" value="ECO:0007669"/>
    <property type="project" value="UniProtKB-KW"/>
</dbReference>
<feature type="compositionally biased region" description="Low complexity" evidence="7">
    <location>
        <begin position="83"/>
        <end position="92"/>
    </location>
</feature>
<dbReference type="InterPro" id="IPR001739">
    <property type="entry name" value="Methyl_CpG_DNA-bd"/>
</dbReference>
<dbReference type="PANTHER" id="PTHR37701">
    <property type="entry name" value="METHYL-CPG-BINDING DOMAIN-CONTAINING PROTEIN 8"/>
    <property type="match status" value="1"/>
</dbReference>
<organism evidence="10 11">
    <name type="scientific">Actinidia rufa</name>
    <dbReference type="NCBI Taxonomy" id="165716"/>
    <lineage>
        <taxon>Eukaryota</taxon>
        <taxon>Viridiplantae</taxon>
        <taxon>Streptophyta</taxon>
        <taxon>Embryophyta</taxon>
        <taxon>Tracheophyta</taxon>
        <taxon>Spermatophyta</taxon>
        <taxon>Magnoliopsida</taxon>
        <taxon>eudicotyledons</taxon>
        <taxon>Gunneridae</taxon>
        <taxon>Pentapetalae</taxon>
        <taxon>asterids</taxon>
        <taxon>Ericales</taxon>
        <taxon>Actinidiaceae</taxon>
        <taxon>Actinidia</taxon>
    </lineage>
</organism>
<dbReference type="PANTHER" id="PTHR37701:SF17">
    <property type="entry name" value="METHYL BINDING DOMAIN117"/>
    <property type="match status" value="1"/>
</dbReference>
<evidence type="ECO:0000313" key="10">
    <source>
        <dbReference type="EMBL" id="GFS46784.1"/>
    </source>
</evidence>
<dbReference type="InterPro" id="IPR037472">
    <property type="entry name" value="MBD8"/>
</dbReference>
<comment type="caution">
    <text evidence="10">The sequence shown here is derived from an EMBL/GenBank/DDBJ whole genome shotgun (WGS) entry which is preliminary data.</text>
</comment>
<feature type="domain" description="MBD" evidence="9">
    <location>
        <begin position="231"/>
        <end position="303"/>
    </location>
</feature>
<dbReference type="SMART" id="SM00355">
    <property type="entry name" value="ZnF_C2H2"/>
    <property type="match status" value="2"/>
</dbReference>
<gene>
    <name evidence="10" type="ORF">Acr_00g0104180</name>
</gene>
<evidence type="ECO:0000256" key="7">
    <source>
        <dbReference type="SAM" id="MobiDB-lite"/>
    </source>
</evidence>
<keyword evidence="3" id="KW-0238">DNA-binding</keyword>
<dbReference type="GO" id="GO:0003677">
    <property type="term" value="F:DNA binding"/>
    <property type="evidence" value="ECO:0007669"/>
    <property type="project" value="UniProtKB-KW"/>
</dbReference>
<keyword evidence="6" id="KW-0863">Zinc-finger</keyword>
<dbReference type="GO" id="GO:0005634">
    <property type="term" value="C:nucleus"/>
    <property type="evidence" value="ECO:0007669"/>
    <property type="project" value="UniProtKB-SubCell"/>
</dbReference>
<evidence type="ECO:0000259" key="8">
    <source>
        <dbReference type="PROSITE" id="PS50157"/>
    </source>
</evidence>
<evidence type="ECO:0000256" key="3">
    <source>
        <dbReference type="ARBA" id="ARBA00023125"/>
    </source>
</evidence>
<feature type="domain" description="C2H2-type" evidence="8">
    <location>
        <begin position="408"/>
        <end position="430"/>
    </location>
</feature>
<dbReference type="PROSITE" id="PS00028">
    <property type="entry name" value="ZINC_FINGER_C2H2_1"/>
    <property type="match status" value="2"/>
</dbReference>
<evidence type="ECO:0000256" key="5">
    <source>
        <dbReference type="ARBA" id="ARBA00023242"/>
    </source>
</evidence>
<evidence type="ECO:0000256" key="6">
    <source>
        <dbReference type="PROSITE-ProRule" id="PRU00042"/>
    </source>
</evidence>
<dbReference type="AlphaFoldDB" id="A0A7J0E0U8"/>
<evidence type="ECO:0000256" key="4">
    <source>
        <dbReference type="ARBA" id="ARBA00023163"/>
    </source>
</evidence>
<feature type="compositionally biased region" description="Basic and acidic residues" evidence="7">
    <location>
        <begin position="96"/>
        <end position="105"/>
    </location>
</feature>
<dbReference type="InterPro" id="IPR016177">
    <property type="entry name" value="DNA-bd_dom_sf"/>
</dbReference>
<sequence length="1241" mass="136220">MASAAVDSPSDSLRLDSISSVDLNLLSQSDLYALSLCSDGAFDSRRCDDVVVPKIDRSVFNESAGSRKQTYSRLRLAPRKPQSSAASATTSTVLHPKSDDPERSENSQIIGLLKNLFSKETNGDDLVPIRVEYSESVPQLPEFGNNLQKRKRGRPRKNEDLVACESVEDKDREIVSEIGSAVDLVALAILEDPFGGELQRRTGELKTEEELLGFLRGLNGQWGSSSRKKKIVDASEFGNALPKGWKILLSLKKKEGRVWLFVRRYISPNGRQFVSCKEVSLYLLSLGLQDVNRRNCGQSSENTQLTYKIACGTSADLAVREINERGELVCYSPSVITHVSNDHVKHVTSVVGNSGEFQSGEILKCDKCTMTFDVKDDLLHHRLSCHRRKRSRFGSSITDGVIIKGGQYECQFCHKTFNERNRYNGHVGAHKRYHLKSDETSPGVLSMENNVGPVSSGGVPPKESMMQTSSRDDCDAVNFNSNAYSDLKPVSPQSKFKAGSVADMSSNEDKVLSHDEQNLMSNKNAMNFAEEFCVEHDEKYKMNKTVDETTAAAKSNFCLGSEALSGSETNIDGEANIVKCLDSRVNDCLVGQGRSMESCPTSPLAYGKTRGAKIDVNGDSVGVDKPNQKAGSESVLLAVSGNGETCGPENKKDVHFTSSMELYKLDSEKFDNKSIHGFCSRAGPDEDLISEGKQQNGFGGCSLVPVNNDQTYGNSNNVNVVSNSVLAESKQKGGSESINEKTCGVKDNVDTVSASTVSKPKLNAIYNSGNKEAMIGCGSSHSGRDEYAVARVEQKNSESSLINSTWKEPLCDIEDNRRAGTTYTMEEFGQAEGSESSLFIPSGYEQTCGIKIDIGNTSTRKMEEPKLDEFQTYRNDELAFDVSNSRPSMQERSLEFCSLVLSGNEQKRNVEEIATGVLNSTEEAPKQESNFDTGLLTQSCRGKTFGDIYKMNSVSTSYIEESKRDEVQNCRNSELILDFGNNDSGIVADVVNRVPIGQTFSFETYLSRGNNSVERDLKQESGLLGPSCCPSTCSDENNLNRVHTGRFWEGSMIDEVGSSGNDRLTIAFGNGNAQPDRYVMPGNMWGACGGNVLQGNLADISTRQEQSSSCFPFSIFSDKGEHELLNVDRKYDGMSGFEETQSGRSEHVEYSFLTPQNLNPLPCDSKAMSYETEMRGFDSSFWLEKDALSLNIAARNHVTTVCVWCRNEFHQDSVHSGTQTGAIGSICPTCSAKVSAQFNFF</sequence>
<dbReference type="SUPFAM" id="SSF54171">
    <property type="entry name" value="DNA-binding domain"/>
    <property type="match status" value="1"/>
</dbReference>
<dbReference type="InterPro" id="IPR013087">
    <property type="entry name" value="Znf_C2H2_type"/>
</dbReference>
<evidence type="ECO:0000259" key="9">
    <source>
        <dbReference type="PROSITE" id="PS50982"/>
    </source>
</evidence>
<keyword evidence="4" id="KW-0804">Transcription</keyword>
<name>A0A7J0E0U8_9ERIC</name>
<evidence type="ECO:0000256" key="2">
    <source>
        <dbReference type="ARBA" id="ARBA00023015"/>
    </source>
</evidence>